<evidence type="ECO:0000313" key="8">
    <source>
        <dbReference type="Proteomes" id="UP000297535"/>
    </source>
</evidence>
<dbReference type="GO" id="GO:0003677">
    <property type="term" value="F:DNA binding"/>
    <property type="evidence" value="ECO:0007669"/>
    <property type="project" value="UniProtKB-KW"/>
</dbReference>
<gene>
    <name evidence="7" type="ORF">EU555_04725</name>
</gene>
<comment type="caution">
    <text evidence="7">The sequence shown here is derived from an EMBL/GenBank/DDBJ whole genome shotgun (WGS) entry which is preliminary data.</text>
</comment>
<protein>
    <submittedName>
        <fullName evidence="7">Resolvase</fullName>
    </submittedName>
</protein>
<evidence type="ECO:0000256" key="2">
    <source>
        <dbReference type="ARBA" id="ARBA00023125"/>
    </source>
</evidence>
<dbReference type="InterPro" id="IPR006119">
    <property type="entry name" value="Resolv_N"/>
</dbReference>
<dbReference type="GO" id="GO:0015074">
    <property type="term" value="P:DNA integration"/>
    <property type="evidence" value="ECO:0007669"/>
    <property type="project" value="UniProtKB-KW"/>
</dbReference>
<dbReference type="SUPFAM" id="SSF53041">
    <property type="entry name" value="Resolvase-like"/>
    <property type="match status" value="1"/>
</dbReference>
<evidence type="ECO:0000313" key="7">
    <source>
        <dbReference type="EMBL" id="TGE01973.1"/>
    </source>
</evidence>
<dbReference type="EMBL" id="SRLB01000002">
    <property type="protein sequence ID" value="TGE01973.1"/>
    <property type="molecule type" value="Genomic_DNA"/>
</dbReference>
<proteinExistence type="predicted"/>
<evidence type="ECO:0000256" key="1">
    <source>
        <dbReference type="ARBA" id="ARBA00022908"/>
    </source>
</evidence>
<dbReference type="AlphaFoldDB" id="A0A4Z0NWB5"/>
<dbReference type="SMART" id="SM00857">
    <property type="entry name" value="Resolvase"/>
    <property type="match status" value="1"/>
</dbReference>
<evidence type="ECO:0000256" key="3">
    <source>
        <dbReference type="ARBA" id="ARBA00023172"/>
    </source>
</evidence>
<dbReference type="PANTHER" id="PTHR30461">
    <property type="entry name" value="DNA-INVERTASE FROM LAMBDOID PROPHAGE"/>
    <property type="match status" value="1"/>
</dbReference>
<dbReference type="PANTHER" id="PTHR30461:SF25">
    <property type="entry name" value="RESOLVASE-RELATED"/>
    <property type="match status" value="1"/>
</dbReference>
<evidence type="ECO:0000256" key="4">
    <source>
        <dbReference type="PIRSR" id="PIRSR606118-50"/>
    </source>
</evidence>
<dbReference type="Proteomes" id="UP000297535">
    <property type="component" value="Unassembled WGS sequence"/>
</dbReference>
<dbReference type="InterPro" id="IPR036162">
    <property type="entry name" value="Resolvase-like_N_sf"/>
</dbReference>
<keyword evidence="2" id="KW-0238">DNA-binding</keyword>
<dbReference type="PROSITE" id="PS00397">
    <property type="entry name" value="RECOMBINASES_1"/>
    <property type="match status" value="1"/>
</dbReference>
<feature type="active site" description="O-(5'-phospho-DNA)-serine intermediate" evidence="4 5">
    <location>
        <position position="10"/>
    </location>
</feature>
<dbReference type="InterPro" id="IPR006118">
    <property type="entry name" value="Recombinase_CS"/>
</dbReference>
<evidence type="ECO:0000256" key="5">
    <source>
        <dbReference type="PROSITE-ProRule" id="PRU10137"/>
    </source>
</evidence>
<name>A0A4Z0NWB5_9HYPH</name>
<dbReference type="CDD" id="cd03767">
    <property type="entry name" value="SR_Res_par"/>
    <property type="match status" value="1"/>
</dbReference>
<accession>A0A4Z0NWB5</accession>
<dbReference type="PROSITE" id="PS00398">
    <property type="entry name" value="RECOMBINASES_2"/>
    <property type="match status" value="1"/>
</dbReference>
<keyword evidence="1" id="KW-0229">DNA integration</keyword>
<dbReference type="GO" id="GO:0000150">
    <property type="term" value="F:DNA strand exchange activity"/>
    <property type="evidence" value="ECO:0007669"/>
    <property type="project" value="InterPro"/>
</dbReference>
<dbReference type="OrthoDB" id="9800103at2"/>
<dbReference type="RefSeq" id="WP_135413438.1">
    <property type="nucleotide sequence ID" value="NZ_SRLB01000002.1"/>
</dbReference>
<dbReference type="InterPro" id="IPR050639">
    <property type="entry name" value="SSR_resolvase"/>
</dbReference>
<dbReference type="PROSITE" id="PS51736">
    <property type="entry name" value="RECOMBINASES_3"/>
    <property type="match status" value="1"/>
</dbReference>
<dbReference type="Pfam" id="PF00239">
    <property type="entry name" value="Resolvase"/>
    <property type="match status" value="1"/>
</dbReference>
<keyword evidence="3" id="KW-0233">DNA recombination</keyword>
<organism evidence="7 8">
    <name type="scientific">Methylobacterium nonmethylotrophicum</name>
    <dbReference type="NCBI Taxonomy" id="1141884"/>
    <lineage>
        <taxon>Bacteria</taxon>
        <taxon>Pseudomonadati</taxon>
        <taxon>Pseudomonadota</taxon>
        <taxon>Alphaproteobacteria</taxon>
        <taxon>Hyphomicrobiales</taxon>
        <taxon>Methylobacteriaceae</taxon>
        <taxon>Methylobacterium</taxon>
    </lineage>
</organism>
<dbReference type="Gene3D" id="3.40.50.1390">
    <property type="entry name" value="Resolvase, N-terminal catalytic domain"/>
    <property type="match status" value="1"/>
</dbReference>
<feature type="domain" description="Resolvase/invertase-type recombinase catalytic" evidence="6">
    <location>
        <begin position="2"/>
        <end position="157"/>
    </location>
</feature>
<keyword evidence="8" id="KW-1185">Reference proteome</keyword>
<evidence type="ECO:0000259" key="6">
    <source>
        <dbReference type="PROSITE" id="PS51736"/>
    </source>
</evidence>
<sequence length="204" mass="22941">MFVRAYLRASTDEQDATRARAQLDSFVEERGLRIAAYYVENESGSSLDRPELFRLLRDSRPGDVLLIEQVDRLSRLDEADWNTLKVEITARRVRVVALDLQTSYMMLTGAAVDEFTARMFEAINSMLLDMLAAISRKDYMDRRRRQAQGQAKAKAAGRYKGRPEDVERNASIAAMLGKGLSWSQIQAATGCSRATISKIAKRAA</sequence>
<reference evidence="7 8" key="1">
    <citation type="submission" date="2019-04" db="EMBL/GenBank/DDBJ databases">
        <authorList>
            <person name="Feng G."/>
            <person name="Zhu H."/>
        </authorList>
    </citation>
    <scope>NUCLEOTIDE SEQUENCE [LARGE SCALE GENOMIC DNA]</scope>
    <source>
        <strain evidence="7 8">6HR-1</strain>
    </source>
</reference>
<dbReference type="FunFam" id="3.40.50.1390:FF:000010">
    <property type="entry name" value="Recombinase resolvase family"/>
    <property type="match status" value="1"/>
</dbReference>